<comment type="caution">
    <text evidence="2">The sequence shown here is derived from an EMBL/GenBank/DDBJ whole genome shotgun (WGS) entry which is preliminary data.</text>
</comment>
<accession>A0A2I1GKJ4</accession>
<dbReference type="AlphaFoldDB" id="A0A2I1GKJ4"/>
<feature type="compositionally biased region" description="Polar residues" evidence="1">
    <location>
        <begin position="122"/>
        <end position="138"/>
    </location>
</feature>
<feature type="region of interest" description="Disordered" evidence="1">
    <location>
        <begin position="116"/>
        <end position="176"/>
    </location>
</feature>
<dbReference type="VEuPathDB" id="FungiDB:FUN_001837"/>
<evidence type="ECO:0000313" key="2">
    <source>
        <dbReference type="EMBL" id="PKY47141.1"/>
    </source>
</evidence>
<evidence type="ECO:0000313" key="3">
    <source>
        <dbReference type="Proteomes" id="UP000234323"/>
    </source>
</evidence>
<protein>
    <submittedName>
        <fullName evidence="2">Uncharacterized protein</fullName>
    </submittedName>
</protein>
<evidence type="ECO:0000256" key="1">
    <source>
        <dbReference type="SAM" id="MobiDB-lite"/>
    </source>
</evidence>
<dbReference type="VEuPathDB" id="FungiDB:RhiirA1_475768"/>
<name>A0A2I1GKJ4_9GLOM</name>
<organism evidence="2 3">
    <name type="scientific">Rhizophagus irregularis</name>
    <dbReference type="NCBI Taxonomy" id="588596"/>
    <lineage>
        <taxon>Eukaryota</taxon>
        <taxon>Fungi</taxon>
        <taxon>Fungi incertae sedis</taxon>
        <taxon>Mucoromycota</taxon>
        <taxon>Glomeromycotina</taxon>
        <taxon>Glomeromycetes</taxon>
        <taxon>Glomerales</taxon>
        <taxon>Glomeraceae</taxon>
        <taxon>Rhizophagus</taxon>
    </lineage>
</organism>
<gene>
    <name evidence="2" type="ORF">RhiirA4_462238</name>
</gene>
<dbReference type="EMBL" id="LLXI01000520">
    <property type="protein sequence ID" value="PKY47141.1"/>
    <property type="molecule type" value="Genomic_DNA"/>
</dbReference>
<sequence length="176" mass="20559">MSNNTVLTQVTVVNKFIKEFYLEFMDIEKSCLQHFYYTKTVPEFRDDTAKAQLDTWEELPIGIYKEADRSKDMRSRELEEMLNQERIIFLQKEEIEKFKQTITDLESCVRELEVDQKKDNDTSLTNRKVKENSGQTKKNSSRRSRTAGSDEETESAILNVNNKRVASVQGAREDSV</sequence>
<proteinExistence type="predicted"/>
<reference evidence="2 3" key="1">
    <citation type="submission" date="2015-10" db="EMBL/GenBank/DDBJ databases">
        <title>Genome analyses suggest a sexual origin of heterokaryosis in a supposedly ancient asexual fungus.</title>
        <authorList>
            <person name="Ropars J."/>
            <person name="Sedzielewska K."/>
            <person name="Noel J."/>
            <person name="Charron P."/>
            <person name="Farinelli L."/>
            <person name="Marton T."/>
            <person name="Kruger M."/>
            <person name="Pelin A."/>
            <person name="Brachmann A."/>
            <person name="Corradi N."/>
        </authorList>
    </citation>
    <scope>NUCLEOTIDE SEQUENCE [LARGE SCALE GENOMIC DNA]</scope>
    <source>
        <strain evidence="2 3">A4</strain>
    </source>
</reference>
<keyword evidence="3" id="KW-1185">Reference proteome</keyword>
<dbReference type="Proteomes" id="UP000234323">
    <property type="component" value="Unassembled WGS sequence"/>
</dbReference>